<gene>
    <name evidence="1" type="ORF">FHS68_001487</name>
</gene>
<dbReference type="Gene3D" id="3.10.590.10">
    <property type="entry name" value="ph1033 like domains"/>
    <property type="match status" value="1"/>
</dbReference>
<accession>A0ABX0UH80</accession>
<evidence type="ECO:0000313" key="1">
    <source>
        <dbReference type="EMBL" id="NIJ52331.1"/>
    </source>
</evidence>
<evidence type="ECO:0000313" key="2">
    <source>
        <dbReference type="Proteomes" id="UP001179181"/>
    </source>
</evidence>
<protein>
    <recommendedName>
        <fullName evidence="3">EVE domain-containing protein</fullName>
    </recommendedName>
</protein>
<name>A0ABX0UH80_9BACT</name>
<keyword evidence="2" id="KW-1185">Reference proteome</keyword>
<dbReference type="SUPFAM" id="SSF88697">
    <property type="entry name" value="PUA domain-like"/>
    <property type="match status" value="1"/>
</dbReference>
<dbReference type="InterPro" id="IPR015947">
    <property type="entry name" value="PUA-like_sf"/>
</dbReference>
<comment type="caution">
    <text evidence="1">The sequence shown here is derived from an EMBL/GenBank/DDBJ whole genome shotgun (WGS) entry which is preliminary data.</text>
</comment>
<dbReference type="Proteomes" id="UP001179181">
    <property type="component" value="Unassembled WGS sequence"/>
</dbReference>
<dbReference type="EMBL" id="JAASQJ010000001">
    <property type="protein sequence ID" value="NIJ52331.1"/>
    <property type="molecule type" value="Genomic_DNA"/>
</dbReference>
<proteinExistence type="predicted"/>
<organism evidence="1 2">
    <name type="scientific">Dyadobacter arcticus</name>
    <dbReference type="NCBI Taxonomy" id="1078754"/>
    <lineage>
        <taxon>Bacteria</taxon>
        <taxon>Pseudomonadati</taxon>
        <taxon>Bacteroidota</taxon>
        <taxon>Cytophagia</taxon>
        <taxon>Cytophagales</taxon>
        <taxon>Spirosomataceae</taxon>
        <taxon>Dyadobacter</taxon>
    </lineage>
</organism>
<reference evidence="1 2" key="1">
    <citation type="submission" date="2020-03" db="EMBL/GenBank/DDBJ databases">
        <title>Genomic Encyclopedia of Type Strains, Phase IV (KMG-IV): sequencing the most valuable type-strain genomes for metagenomic binning, comparative biology and taxonomic classification.</title>
        <authorList>
            <person name="Goeker M."/>
        </authorList>
    </citation>
    <scope>NUCLEOTIDE SEQUENCE [LARGE SCALE GENOMIC DNA]</scope>
    <source>
        <strain evidence="1 2">DSM 102865</strain>
    </source>
</reference>
<evidence type="ECO:0008006" key="3">
    <source>
        <dbReference type="Google" id="ProtNLM"/>
    </source>
</evidence>
<sequence length="155" mass="17936">MAYYITLFSPDTYQTFTETERSISGFLESQKTQANAIKKGDKLIAYVTKLSRWVGILEVTGDYFISNTPVYSSEDIYTLRFPVKEIVWLSLDQALPVDDEECWTSLSFTKNLPKKSTAWTNMVRGNLRRFEEEDGNWIESYLKRQLSTPKAFSAQ</sequence>
<dbReference type="RefSeq" id="WP_167268549.1">
    <property type="nucleotide sequence ID" value="NZ_JAASQJ010000001.1"/>
</dbReference>